<keyword evidence="2" id="KW-1185">Reference proteome</keyword>
<sequence>MSSSGGIELGITGIALPKDSMEVDAVEYTHADIMHDPEGVTSEDLKYLNDLDLQRELVVFPKTASDSVKVRVLVNDGRSDLSVAGFKNSCGRSGGGQRRGFSREFQPRVPPLSERPLIYQRHAWCLSGKRFSYYLVLASLSVAKAGEHSKESEQSWYCIP</sequence>
<gene>
    <name evidence="1" type="ORF">M378DRAFT_169507</name>
</gene>
<evidence type="ECO:0000313" key="2">
    <source>
        <dbReference type="Proteomes" id="UP000054549"/>
    </source>
</evidence>
<dbReference type="InParanoid" id="A0A0C2WD25"/>
<dbReference type="AlphaFoldDB" id="A0A0C2WD25"/>
<dbReference type="Proteomes" id="UP000054549">
    <property type="component" value="Unassembled WGS sequence"/>
</dbReference>
<evidence type="ECO:0000313" key="1">
    <source>
        <dbReference type="EMBL" id="KIL59242.1"/>
    </source>
</evidence>
<dbReference type="EMBL" id="KN818319">
    <property type="protein sequence ID" value="KIL59242.1"/>
    <property type="molecule type" value="Genomic_DNA"/>
</dbReference>
<accession>A0A0C2WD25</accession>
<feature type="non-terminal residue" evidence="1">
    <location>
        <position position="160"/>
    </location>
</feature>
<dbReference type="HOGENOM" id="CLU_1656268_0_0_1"/>
<proteinExistence type="predicted"/>
<name>A0A0C2WD25_AMAMK</name>
<protein>
    <submittedName>
        <fullName evidence="1">Uncharacterized protein</fullName>
    </submittedName>
</protein>
<reference evidence="1 2" key="1">
    <citation type="submission" date="2014-04" db="EMBL/GenBank/DDBJ databases">
        <title>Evolutionary Origins and Diversification of the Mycorrhizal Mutualists.</title>
        <authorList>
            <consortium name="DOE Joint Genome Institute"/>
            <consortium name="Mycorrhizal Genomics Consortium"/>
            <person name="Kohler A."/>
            <person name="Kuo A."/>
            <person name="Nagy L.G."/>
            <person name="Floudas D."/>
            <person name="Copeland A."/>
            <person name="Barry K.W."/>
            <person name="Cichocki N."/>
            <person name="Veneault-Fourrey C."/>
            <person name="LaButti K."/>
            <person name="Lindquist E.A."/>
            <person name="Lipzen A."/>
            <person name="Lundell T."/>
            <person name="Morin E."/>
            <person name="Murat C."/>
            <person name="Riley R."/>
            <person name="Ohm R."/>
            <person name="Sun H."/>
            <person name="Tunlid A."/>
            <person name="Henrissat B."/>
            <person name="Grigoriev I.V."/>
            <person name="Hibbett D.S."/>
            <person name="Martin F."/>
        </authorList>
    </citation>
    <scope>NUCLEOTIDE SEQUENCE [LARGE SCALE GENOMIC DNA]</scope>
    <source>
        <strain evidence="1 2">Koide BX008</strain>
    </source>
</reference>
<organism evidence="1 2">
    <name type="scientific">Amanita muscaria (strain Koide BX008)</name>
    <dbReference type="NCBI Taxonomy" id="946122"/>
    <lineage>
        <taxon>Eukaryota</taxon>
        <taxon>Fungi</taxon>
        <taxon>Dikarya</taxon>
        <taxon>Basidiomycota</taxon>
        <taxon>Agaricomycotina</taxon>
        <taxon>Agaricomycetes</taxon>
        <taxon>Agaricomycetidae</taxon>
        <taxon>Agaricales</taxon>
        <taxon>Pluteineae</taxon>
        <taxon>Amanitaceae</taxon>
        <taxon>Amanita</taxon>
    </lineage>
</organism>